<dbReference type="InterPro" id="IPR046347">
    <property type="entry name" value="bZIP_sf"/>
</dbReference>
<dbReference type="PROSITE" id="PS50217">
    <property type="entry name" value="BZIP"/>
    <property type="match status" value="1"/>
</dbReference>
<evidence type="ECO:0000313" key="7">
    <source>
        <dbReference type="EMBL" id="CAB3994019.1"/>
    </source>
</evidence>
<dbReference type="Gene3D" id="1.20.5.170">
    <property type="match status" value="1"/>
</dbReference>
<evidence type="ECO:0000256" key="1">
    <source>
        <dbReference type="ARBA" id="ARBA00004123"/>
    </source>
</evidence>
<comment type="subcellular location">
    <subcellularLocation>
        <location evidence="1">Nucleus</location>
    </subcellularLocation>
</comment>
<evidence type="ECO:0000313" key="8">
    <source>
        <dbReference type="Proteomes" id="UP001152795"/>
    </source>
</evidence>
<dbReference type="SUPFAM" id="SSF57959">
    <property type="entry name" value="Leucine zipper domain"/>
    <property type="match status" value="1"/>
</dbReference>
<keyword evidence="6" id="KW-0539">Nucleus</keyword>
<keyword evidence="3" id="KW-0805">Transcription regulation</keyword>
<dbReference type="FunFam" id="1.20.5.170:FF:000025">
    <property type="entry name" value="nuclear factor interleukin-3-regulated protein-like"/>
    <property type="match status" value="1"/>
</dbReference>
<gene>
    <name evidence="7" type="ORF">PACLA_8A033293</name>
</gene>
<dbReference type="Pfam" id="PF07716">
    <property type="entry name" value="bZIP_2"/>
    <property type="match status" value="1"/>
</dbReference>
<accession>A0A6S7GV56</accession>
<evidence type="ECO:0000256" key="6">
    <source>
        <dbReference type="ARBA" id="ARBA00023242"/>
    </source>
</evidence>
<dbReference type="InterPro" id="IPR004827">
    <property type="entry name" value="bZIP"/>
</dbReference>
<evidence type="ECO:0000256" key="4">
    <source>
        <dbReference type="ARBA" id="ARBA00023125"/>
    </source>
</evidence>
<keyword evidence="5" id="KW-0804">Transcription</keyword>
<dbReference type="Proteomes" id="UP001152795">
    <property type="component" value="Unassembled WGS sequence"/>
</dbReference>
<dbReference type="InterPro" id="IPR040223">
    <property type="entry name" value="PAR_bZIP"/>
</dbReference>
<name>A0A6S7GV56_PARCT</name>
<evidence type="ECO:0000256" key="5">
    <source>
        <dbReference type="ARBA" id="ARBA00023163"/>
    </source>
</evidence>
<reference evidence="7" key="1">
    <citation type="submission" date="2020-04" db="EMBL/GenBank/DDBJ databases">
        <authorList>
            <person name="Alioto T."/>
            <person name="Alioto T."/>
            <person name="Gomez Garrido J."/>
        </authorList>
    </citation>
    <scope>NUCLEOTIDE SEQUENCE</scope>
    <source>
        <strain evidence="7">A484AB</strain>
    </source>
</reference>
<comment type="caution">
    <text evidence="7">The sequence shown here is derived from an EMBL/GenBank/DDBJ whole genome shotgun (WGS) entry which is preliminary data.</text>
</comment>
<proteinExistence type="inferred from homology"/>
<dbReference type="GO" id="GO:0005634">
    <property type="term" value="C:nucleus"/>
    <property type="evidence" value="ECO:0007669"/>
    <property type="project" value="UniProtKB-SubCell"/>
</dbReference>
<dbReference type="OrthoDB" id="5975798at2759"/>
<dbReference type="PANTHER" id="PTHR11988">
    <property type="entry name" value="THYROTROPH EMBRYONIC FACTOR RELATED"/>
    <property type="match status" value="1"/>
</dbReference>
<organism evidence="7 8">
    <name type="scientific">Paramuricea clavata</name>
    <name type="common">Red gorgonian</name>
    <name type="synonym">Violescent sea-whip</name>
    <dbReference type="NCBI Taxonomy" id="317549"/>
    <lineage>
        <taxon>Eukaryota</taxon>
        <taxon>Metazoa</taxon>
        <taxon>Cnidaria</taxon>
        <taxon>Anthozoa</taxon>
        <taxon>Octocorallia</taxon>
        <taxon>Malacalcyonacea</taxon>
        <taxon>Plexauridae</taxon>
        <taxon>Paramuricea</taxon>
    </lineage>
</organism>
<keyword evidence="8" id="KW-1185">Reference proteome</keyword>
<evidence type="ECO:0000256" key="2">
    <source>
        <dbReference type="ARBA" id="ARBA00006079"/>
    </source>
</evidence>
<dbReference type="EMBL" id="CACRXK020002375">
    <property type="protein sequence ID" value="CAB3994019.1"/>
    <property type="molecule type" value="Genomic_DNA"/>
</dbReference>
<protein>
    <submittedName>
        <fullName evidence="7">Hepatic leukemia factor isoform X3</fullName>
    </submittedName>
</protein>
<dbReference type="CDD" id="cd14695">
    <property type="entry name" value="bZIP_HLF"/>
    <property type="match status" value="1"/>
</dbReference>
<evidence type="ECO:0000256" key="3">
    <source>
        <dbReference type="ARBA" id="ARBA00023015"/>
    </source>
</evidence>
<sequence length="194" mass="21923">MNSCEIKSEESDFFQEYMDLEEFIDASTTDVTSPGSIQSPFGTDTSSSCQILNGHAELETATSVNGQHSLQGRQLVNKGLIGMQGMPNLNDLCPRKFTSCTRQNLTADKRNTANTLDCDSSFENGVLKDRRYWDRREKNNIAAKRSRDAKRLKETTVLKRWTVLEEENKRLKEQISNMKRRLHAATGGENNLAV</sequence>
<dbReference type="GO" id="GO:0000978">
    <property type="term" value="F:RNA polymerase II cis-regulatory region sequence-specific DNA binding"/>
    <property type="evidence" value="ECO:0007669"/>
    <property type="project" value="TreeGrafter"/>
</dbReference>
<dbReference type="PANTHER" id="PTHR11988:SF27">
    <property type="entry name" value="GH27708P"/>
    <property type="match status" value="1"/>
</dbReference>
<comment type="similarity">
    <text evidence="2">Belongs to the bZIP family. NFIL3 subfamily.</text>
</comment>
<dbReference type="SMART" id="SM00338">
    <property type="entry name" value="BRLZ"/>
    <property type="match status" value="1"/>
</dbReference>
<dbReference type="AlphaFoldDB" id="A0A6S7GV56"/>
<dbReference type="GO" id="GO:0000981">
    <property type="term" value="F:DNA-binding transcription factor activity, RNA polymerase II-specific"/>
    <property type="evidence" value="ECO:0007669"/>
    <property type="project" value="TreeGrafter"/>
</dbReference>
<keyword evidence="4" id="KW-0238">DNA-binding</keyword>